<feature type="signal peptide" evidence="2">
    <location>
        <begin position="1"/>
        <end position="29"/>
    </location>
</feature>
<evidence type="ECO:0000256" key="1">
    <source>
        <dbReference type="SAM" id="MobiDB-lite"/>
    </source>
</evidence>
<dbReference type="EMBL" id="PUIB01000023">
    <property type="protein sequence ID" value="PQO29065.1"/>
    <property type="molecule type" value="Genomic_DNA"/>
</dbReference>
<dbReference type="OrthoDB" id="223295at2"/>
<sequence>MSKSSLTLPLLLVMCLLLCPAISGMSAYGQDIDDELLKSLESSTDKLLDRALDGDKKKQPAEEPAGDALPETTSEPLPGAIRDLAKGLLEAQKTDKPAFILVTGEDCPWCYRLKREMQTSPAKEELARWTLIEIDVAADPAAAKRLGVAALPALRLLSPTGVKIADHDGYLSSADLAAWLKEKLRTADAPADDLLMAAQPLTSVSVIRLVQHLGDRDPLVREAAISRLQTAPDLAAELLIEAFREGSLAKRLAILEVFDQWDAPTDGIDPWQIESIDDAKIAKLTEWNNNRKAGESAAPRPLTPEELAAAQAEIDRLLTMSPAEGAPLAARLARHAEQLLPEVYQRLKGAESDDDRERLLTLRYRLVASNALTLRFPGGLERLASKDIQIRRQAAEQLAALATAEEQPLLLELFSDSDPLIREIALRGLQQQGGDEAMQALVRLLADPEPNVRAAVLKQLAEQKTETLVEEVAKYVQTEEDPDLLVHAARYLREIPTEASARALFPLLDHASWQVRAEAAEAMRELLQEDISEDLELKADIYAGLIRLLDDDEAFVASRAVEAFSRQISDVAMEKMFAAVEKHPVLAPQIIEKLASASENSPVVAEKFRELAKAENVAVRAAAVRGLLRTSLGSMDEWGLPALQDEDSSVRQAAAVAIFASLEKKRSEVLEQRNNQLELSSSGYGASGRFPAGLEKLLGVKPNDEPKEEADTEAEQTDSEAKEQKTEADNWWDRRLTKFAAGEGRPSYYDDFIEPLNKMLSAKESDERLLAALCLTALGHAETAIPAIRQEVAQDPHRVAKVAAMLPWVPWNQRKELFSEFEQLATNSEQRGALAMSLASVPDRRSSQLLWPLLKEETNDVGFANQISRALTYAYSGQRYWYRNDISPEVRAAVKADAVPRIENGSELEALVGLVLLSDVEVALAAELASKIVDDPERPEALREDAFQIELLYAPKGERTELAKQAIASGTPRRQLLGILTLVEVDSYRLSRIRDQFYLSHSGSSIYNSSNGPIIPTSPEGVTAGDVEPLLTHADPQVRAYAGYVLATLGERKGLEPLLQYWREEGVDSSSDLNQLVYRAIAKLNAGDQIETLRTIYESIDEYRLDDFYWTIRIMSGDDVLRLRKEIRDTHGVDFLRQ</sequence>
<dbReference type="InterPro" id="IPR011989">
    <property type="entry name" value="ARM-like"/>
</dbReference>
<accession>A0A2S8FA86</accession>
<dbReference type="SUPFAM" id="SSF48371">
    <property type="entry name" value="ARM repeat"/>
    <property type="match status" value="1"/>
</dbReference>
<dbReference type="SUPFAM" id="SSF52833">
    <property type="entry name" value="Thioredoxin-like"/>
    <property type="match status" value="1"/>
</dbReference>
<feature type="chain" id="PRO_5015660357" description="Thioredoxin domain-containing protein" evidence="2">
    <location>
        <begin position="30"/>
        <end position="1138"/>
    </location>
</feature>
<feature type="compositionally biased region" description="Basic and acidic residues" evidence="1">
    <location>
        <begin position="51"/>
        <end position="61"/>
    </location>
</feature>
<reference evidence="4 5" key="1">
    <citation type="submission" date="2018-02" db="EMBL/GenBank/DDBJ databases">
        <title>Comparative genomes isolates from brazilian mangrove.</title>
        <authorList>
            <person name="Araujo J.E."/>
            <person name="Taketani R.G."/>
            <person name="Silva M.C.P."/>
            <person name="Loureco M.V."/>
            <person name="Andreote F.D."/>
        </authorList>
    </citation>
    <scope>NUCLEOTIDE SEQUENCE [LARGE SCALE GENOMIC DNA]</scope>
    <source>
        <strain evidence="4 5">NAP PRIS-MGV</strain>
    </source>
</reference>
<feature type="compositionally biased region" description="Acidic residues" evidence="1">
    <location>
        <begin position="706"/>
        <end position="718"/>
    </location>
</feature>
<dbReference type="InterPro" id="IPR016024">
    <property type="entry name" value="ARM-type_fold"/>
</dbReference>
<feature type="region of interest" description="Disordered" evidence="1">
    <location>
        <begin position="51"/>
        <end position="77"/>
    </location>
</feature>
<feature type="domain" description="Thioredoxin" evidence="3">
    <location>
        <begin position="63"/>
        <end position="185"/>
    </location>
</feature>
<dbReference type="InterPro" id="IPR004155">
    <property type="entry name" value="PBS_lyase_HEAT"/>
</dbReference>
<evidence type="ECO:0000313" key="4">
    <source>
        <dbReference type="EMBL" id="PQO29065.1"/>
    </source>
</evidence>
<dbReference type="Pfam" id="PF13646">
    <property type="entry name" value="HEAT_2"/>
    <property type="match status" value="1"/>
</dbReference>
<feature type="region of interest" description="Disordered" evidence="1">
    <location>
        <begin position="699"/>
        <end position="727"/>
    </location>
</feature>
<organism evidence="4 5">
    <name type="scientific">Blastopirellula marina</name>
    <dbReference type="NCBI Taxonomy" id="124"/>
    <lineage>
        <taxon>Bacteria</taxon>
        <taxon>Pseudomonadati</taxon>
        <taxon>Planctomycetota</taxon>
        <taxon>Planctomycetia</taxon>
        <taxon>Pirellulales</taxon>
        <taxon>Pirellulaceae</taxon>
        <taxon>Blastopirellula</taxon>
    </lineage>
</organism>
<dbReference type="InterPro" id="IPR013766">
    <property type="entry name" value="Thioredoxin_domain"/>
</dbReference>
<dbReference type="Proteomes" id="UP000239388">
    <property type="component" value="Unassembled WGS sequence"/>
</dbReference>
<dbReference type="Gene3D" id="1.25.10.10">
    <property type="entry name" value="Leucine-rich Repeat Variant"/>
    <property type="match status" value="3"/>
</dbReference>
<dbReference type="RefSeq" id="WP_105357782.1">
    <property type="nucleotide sequence ID" value="NZ_PUIB01000023.1"/>
</dbReference>
<dbReference type="SMART" id="SM00567">
    <property type="entry name" value="EZ_HEAT"/>
    <property type="match status" value="7"/>
</dbReference>
<evidence type="ECO:0000313" key="5">
    <source>
        <dbReference type="Proteomes" id="UP000239388"/>
    </source>
</evidence>
<keyword evidence="2" id="KW-0732">Signal</keyword>
<dbReference type="AlphaFoldDB" id="A0A2S8FA86"/>
<evidence type="ECO:0000259" key="3">
    <source>
        <dbReference type="PROSITE" id="PS51352"/>
    </source>
</evidence>
<gene>
    <name evidence="4" type="ORF">C5Y98_22940</name>
</gene>
<dbReference type="InterPro" id="IPR036249">
    <property type="entry name" value="Thioredoxin-like_sf"/>
</dbReference>
<proteinExistence type="predicted"/>
<dbReference type="Gene3D" id="3.40.30.10">
    <property type="entry name" value="Glutaredoxin"/>
    <property type="match status" value="1"/>
</dbReference>
<name>A0A2S8FA86_9BACT</name>
<protein>
    <recommendedName>
        <fullName evidence="3">Thioredoxin domain-containing protein</fullName>
    </recommendedName>
</protein>
<evidence type="ECO:0000256" key="2">
    <source>
        <dbReference type="SAM" id="SignalP"/>
    </source>
</evidence>
<dbReference type="PROSITE" id="PS51352">
    <property type="entry name" value="THIOREDOXIN_2"/>
    <property type="match status" value="1"/>
</dbReference>
<comment type="caution">
    <text evidence="4">The sequence shown here is derived from an EMBL/GenBank/DDBJ whole genome shotgun (WGS) entry which is preliminary data.</text>
</comment>